<keyword evidence="3" id="KW-0694">RNA-binding</keyword>
<dbReference type="EC" id="5.4.99.-" evidence="4"/>
<feature type="domain" description="RNA-binding S4" evidence="5">
    <location>
        <begin position="1"/>
        <end position="57"/>
    </location>
</feature>
<dbReference type="Gene3D" id="3.30.70.1560">
    <property type="entry name" value="Alpha-L RNA-binding motif"/>
    <property type="match status" value="1"/>
</dbReference>
<dbReference type="PROSITE" id="PS50889">
    <property type="entry name" value="S4"/>
    <property type="match status" value="1"/>
</dbReference>
<name>A0A1F5TRP1_9BACT</name>
<dbReference type="Pfam" id="PF00849">
    <property type="entry name" value="PseudoU_synth_2"/>
    <property type="match status" value="1"/>
</dbReference>
<proteinExistence type="inferred from homology"/>
<protein>
    <recommendedName>
        <fullName evidence="4">Pseudouridine synthase</fullName>
        <ecNumber evidence="4">5.4.99.-</ecNumber>
    </recommendedName>
</protein>
<dbReference type="CDD" id="cd02870">
    <property type="entry name" value="PseudoU_synth_RsuA_like"/>
    <property type="match status" value="1"/>
</dbReference>
<comment type="caution">
    <text evidence="6">The sequence shown here is derived from an EMBL/GenBank/DDBJ whole genome shotgun (WGS) entry which is preliminary data.</text>
</comment>
<gene>
    <name evidence="6" type="ORF">A2531_01080</name>
</gene>
<dbReference type="CDD" id="cd00165">
    <property type="entry name" value="S4"/>
    <property type="match status" value="1"/>
</dbReference>
<dbReference type="SUPFAM" id="SSF55174">
    <property type="entry name" value="Alpha-L RNA-binding motif"/>
    <property type="match status" value="1"/>
</dbReference>
<comment type="similarity">
    <text evidence="1 4">Belongs to the pseudouridine synthase RsuA family.</text>
</comment>
<dbReference type="InterPro" id="IPR006145">
    <property type="entry name" value="PsdUridine_synth_RsuA/RluA"/>
</dbReference>
<dbReference type="SMART" id="SM00363">
    <property type="entry name" value="S4"/>
    <property type="match status" value="1"/>
</dbReference>
<dbReference type="InterPro" id="IPR020103">
    <property type="entry name" value="PsdUridine_synth_cat_dom_sf"/>
</dbReference>
<dbReference type="NCBIfam" id="TIGR00093">
    <property type="entry name" value="pseudouridine synthase"/>
    <property type="match status" value="1"/>
</dbReference>
<dbReference type="Proteomes" id="UP000177579">
    <property type="component" value="Unassembled WGS sequence"/>
</dbReference>
<dbReference type="EMBL" id="MFGO01000012">
    <property type="protein sequence ID" value="OGF41251.1"/>
    <property type="molecule type" value="Genomic_DNA"/>
</dbReference>
<dbReference type="InterPro" id="IPR050343">
    <property type="entry name" value="RsuA_PseudoU_synthase"/>
</dbReference>
<dbReference type="InterPro" id="IPR036986">
    <property type="entry name" value="S4_RNA-bd_sf"/>
</dbReference>
<dbReference type="AlphaFoldDB" id="A0A1F5TRP1"/>
<dbReference type="PANTHER" id="PTHR47683:SF2">
    <property type="entry name" value="RNA-BINDING S4 DOMAIN-CONTAINING PROTEIN"/>
    <property type="match status" value="1"/>
</dbReference>
<evidence type="ECO:0000259" key="5">
    <source>
        <dbReference type="SMART" id="SM00363"/>
    </source>
</evidence>
<sequence>MILQKFISQSGHCSRRKAEQLIREKMVTVNDKLAELGMKINENDGVYIGKTKIQPLAEKIYIILNKPAGYTCTNRKFKGEKNIFELVPAYPSLHAVGRLDKNSRGLLLLTNDGELTQKLTHPKYEHEKKYKVKIKEAKININLIINNMKSGIDIGDGDGTVKVKNIMYIKNNTFLIILTEGKKRQIRRMFTVLGYKIEDLVRIAMGKLELKNLPEGKYKHISLKNIY</sequence>
<dbReference type="Gene3D" id="3.30.70.580">
    <property type="entry name" value="Pseudouridine synthase I, catalytic domain, N-terminal subdomain"/>
    <property type="match status" value="1"/>
</dbReference>
<dbReference type="SUPFAM" id="SSF55120">
    <property type="entry name" value="Pseudouridine synthase"/>
    <property type="match status" value="1"/>
</dbReference>
<dbReference type="GO" id="GO:0120159">
    <property type="term" value="F:rRNA pseudouridine synthase activity"/>
    <property type="evidence" value="ECO:0007669"/>
    <property type="project" value="UniProtKB-ARBA"/>
</dbReference>
<reference evidence="6 7" key="1">
    <citation type="journal article" date="2016" name="Nat. Commun.">
        <title>Thousands of microbial genomes shed light on interconnected biogeochemical processes in an aquifer system.</title>
        <authorList>
            <person name="Anantharaman K."/>
            <person name="Brown C.T."/>
            <person name="Hug L.A."/>
            <person name="Sharon I."/>
            <person name="Castelle C.J."/>
            <person name="Probst A.J."/>
            <person name="Thomas B.C."/>
            <person name="Singh A."/>
            <person name="Wilkins M.J."/>
            <person name="Karaoz U."/>
            <person name="Brodie E.L."/>
            <person name="Williams K.H."/>
            <person name="Hubbard S.S."/>
            <person name="Banfield J.F."/>
        </authorList>
    </citation>
    <scope>NUCLEOTIDE SEQUENCE [LARGE SCALE GENOMIC DNA]</scope>
</reference>
<dbReference type="InterPro" id="IPR042092">
    <property type="entry name" value="PsdUridine_s_RsuA/RluB/E/F_cat"/>
</dbReference>
<dbReference type="PANTHER" id="PTHR47683">
    <property type="entry name" value="PSEUDOURIDINE SYNTHASE FAMILY PROTEIN-RELATED"/>
    <property type="match status" value="1"/>
</dbReference>
<dbReference type="GO" id="GO:0003723">
    <property type="term" value="F:RNA binding"/>
    <property type="evidence" value="ECO:0007669"/>
    <property type="project" value="UniProtKB-KW"/>
</dbReference>
<accession>A0A1F5TRP1</accession>
<dbReference type="GO" id="GO:0000455">
    <property type="term" value="P:enzyme-directed rRNA pseudouridine synthesis"/>
    <property type="evidence" value="ECO:0007669"/>
    <property type="project" value="UniProtKB-ARBA"/>
</dbReference>
<keyword evidence="2 4" id="KW-0413">Isomerase</keyword>
<evidence type="ECO:0000256" key="2">
    <source>
        <dbReference type="ARBA" id="ARBA00023235"/>
    </source>
</evidence>
<dbReference type="InterPro" id="IPR000748">
    <property type="entry name" value="PsdUridine_synth_RsuA/RluB/E/F"/>
</dbReference>
<dbReference type="InterPro" id="IPR020094">
    <property type="entry name" value="TruA/RsuA/RluB/E/F_N"/>
</dbReference>
<organism evidence="6 7">
    <name type="scientific">Candidatus Falkowbacteria bacterium RIFOXYD2_FULL_34_120</name>
    <dbReference type="NCBI Taxonomy" id="1798007"/>
    <lineage>
        <taxon>Bacteria</taxon>
        <taxon>Candidatus Falkowiibacteriota</taxon>
    </lineage>
</organism>
<dbReference type="InterPro" id="IPR002942">
    <property type="entry name" value="S4_RNA-bd"/>
</dbReference>
<evidence type="ECO:0000256" key="1">
    <source>
        <dbReference type="ARBA" id="ARBA00008348"/>
    </source>
</evidence>
<dbReference type="InterPro" id="IPR018496">
    <property type="entry name" value="PsdUridine_synth_RsuA/RluB_CS"/>
</dbReference>
<evidence type="ECO:0000313" key="7">
    <source>
        <dbReference type="Proteomes" id="UP000177579"/>
    </source>
</evidence>
<evidence type="ECO:0000256" key="4">
    <source>
        <dbReference type="RuleBase" id="RU003887"/>
    </source>
</evidence>
<dbReference type="Gene3D" id="3.10.290.10">
    <property type="entry name" value="RNA-binding S4 domain"/>
    <property type="match status" value="1"/>
</dbReference>
<dbReference type="PROSITE" id="PS01149">
    <property type="entry name" value="PSI_RSU"/>
    <property type="match status" value="1"/>
</dbReference>
<dbReference type="Pfam" id="PF01479">
    <property type="entry name" value="S4"/>
    <property type="match status" value="1"/>
</dbReference>
<evidence type="ECO:0000313" key="6">
    <source>
        <dbReference type="EMBL" id="OGF41251.1"/>
    </source>
</evidence>
<evidence type="ECO:0000256" key="3">
    <source>
        <dbReference type="PROSITE-ProRule" id="PRU00182"/>
    </source>
</evidence>